<dbReference type="Pfam" id="PF04773">
    <property type="entry name" value="FecR"/>
    <property type="match status" value="1"/>
</dbReference>
<dbReference type="Gene3D" id="2.60.120.1440">
    <property type="match status" value="1"/>
</dbReference>
<dbReference type="EMBL" id="NRRU01000086">
    <property type="protein sequence ID" value="MBK1714897.1"/>
    <property type="molecule type" value="Genomic_DNA"/>
</dbReference>
<gene>
    <name evidence="2" type="ORF">CKO43_19225</name>
</gene>
<dbReference type="InterPro" id="IPR006860">
    <property type="entry name" value="FecR"/>
</dbReference>
<feature type="domain" description="FecR protein" evidence="1">
    <location>
        <begin position="8"/>
        <end position="93"/>
    </location>
</feature>
<evidence type="ECO:0000259" key="1">
    <source>
        <dbReference type="Pfam" id="PF04773"/>
    </source>
</evidence>
<protein>
    <recommendedName>
        <fullName evidence="1">FecR protein domain-containing protein</fullName>
    </recommendedName>
</protein>
<organism evidence="2 3">
    <name type="scientific">Rubrivivax gelatinosus</name>
    <name type="common">Rhodocyclus gelatinosus</name>
    <name type="synonym">Rhodopseudomonas gelatinosa</name>
    <dbReference type="NCBI Taxonomy" id="28068"/>
    <lineage>
        <taxon>Bacteria</taxon>
        <taxon>Pseudomonadati</taxon>
        <taxon>Pseudomonadota</taxon>
        <taxon>Betaproteobacteria</taxon>
        <taxon>Burkholderiales</taxon>
        <taxon>Sphaerotilaceae</taxon>
        <taxon>Rubrivivax</taxon>
    </lineage>
</organism>
<name>A0ABS1DXU6_RUBGE</name>
<dbReference type="PANTHER" id="PTHR30273:SF2">
    <property type="entry name" value="PROTEIN FECR"/>
    <property type="match status" value="1"/>
</dbReference>
<dbReference type="InterPro" id="IPR012373">
    <property type="entry name" value="Ferrdict_sens_TM"/>
</dbReference>
<reference evidence="2" key="2">
    <citation type="journal article" date="2020" name="Microorganisms">
        <title>Osmotic Adaptation and Compatible Solute Biosynthesis of Phototrophic Bacteria as Revealed from Genome Analyses.</title>
        <authorList>
            <person name="Imhoff J.F."/>
            <person name="Rahn T."/>
            <person name="Kunzel S."/>
            <person name="Keller A."/>
            <person name="Neulinger S.C."/>
        </authorList>
    </citation>
    <scope>NUCLEOTIDE SEQUENCE</scope>
    <source>
        <strain evidence="2">IM 151</strain>
    </source>
</reference>
<evidence type="ECO:0000313" key="2">
    <source>
        <dbReference type="EMBL" id="MBK1714897.1"/>
    </source>
</evidence>
<sequence length="205" mass="22185">MGPGACVQREIVLDDGSRVWLNTGSALDAEFAADRRRLLLHAGEILVETAADRFRRPFWVDTADGRMQALGTRFAVCLSAGRTRLDVFDGAVRVRNQAGAVLQVRAGEHTVFDADGLGRVDAADPAREAWSRGLVVADGITLAELAAELARYRRGHLGVAPAVAGLKVVGVFPAQDPERALAMLEAALPLRVQRTLPWWVSLEPR</sequence>
<evidence type="ECO:0000313" key="3">
    <source>
        <dbReference type="Proteomes" id="UP001041814"/>
    </source>
</evidence>
<proteinExistence type="predicted"/>
<dbReference type="Proteomes" id="UP001041814">
    <property type="component" value="Unassembled WGS sequence"/>
</dbReference>
<comment type="caution">
    <text evidence="2">The sequence shown here is derived from an EMBL/GenBank/DDBJ whole genome shotgun (WGS) entry which is preliminary data.</text>
</comment>
<keyword evidence="3" id="KW-1185">Reference proteome</keyword>
<accession>A0ABS1DXU6</accession>
<reference evidence="2" key="1">
    <citation type="submission" date="2017-08" db="EMBL/GenBank/DDBJ databases">
        <authorList>
            <person name="Imhoff J.F."/>
            <person name="Rahn T."/>
            <person name="Kuenzel S."/>
            <person name="Neulinger S.C."/>
        </authorList>
    </citation>
    <scope>NUCLEOTIDE SEQUENCE</scope>
    <source>
        <strain evidence="2">IM 151</strain>
    </source>
</reference>
<dbReference type="PANTHER" id="PTHR30273">
    <property type="entry name" value="PERIPLASMIC SIGNAL SENSOR AND SIGMA FACTOR ACTIVATOR FECR-RELATED"/>
    <property type="match status" value="1"/>
</dbReference>